<reference key="1">
    <citation type="journal article" date="2011" name="Mol. Biol. Evol.">
        <title>Unity in variety -- the pan-genome of the Chlamydiae.</title>
        <authorList>
            <person name="Collingro A."/>
            <person name="Tischler P."/>
            <person name="Weinmaier T."/>
            <person name="Penz T."/>
            <person name="Heinz E."/>
            <person name="Brunham R.C."/>
            <person name="Read T.D."/>
            <person name="Bavoil P.M."/>
            <person name="Sachse K."/>
            <person name="Kahane S."/>
            <person name="Friedman M.G."/>
            <person name="Rattei T."/>
            <person name="Myers G.S.A."/>
            <person name="Horn M."/>
        </authorList>
    </citation>
    <scope>NUCLEOTIDE SEQUENCE</scope>
    <source>
        <strain>Z</strain>
    </source>
</reference>
<sequence length="166" mass="19967">MEKGFQIIVFFLMDFWENYLKGLMVEKNLIAHEKLYPLEREQALPEDKIKDDLHDNYHLVFMTIPGDPAGPGDYFEEIIEARMKIPPLKQHDGLIVSEDMLFQLTIDYCHYFNEKFAQNDRNFSLDFAIDWLEDMRRHPDKHKTEWKIWEQTIEYVLSPGDKHLIF</sequence>
<dbReference type="AlphaFoldDB" id="F8L660"/>
<protein>
    <submittedName>
        <fullName evidence="1">Uncharacterized protein</fullName>
    </submittedName>
</protein>
<dbReference type="HOGENOM" id="CLU_1601589_0_0_0"/>
<evidence type="ECO:0000313" key="2">
    <source>
        <dbReference type="Proteomes" id="UP000000496"/>
    </source>
</evidence>
<organism evidence="1 2">
    <name type="scientific">Simkania negevensis (strain ATCC VR-1471 / DSM 27360 / Z)</name>
    <dbReference type="NCBI Taxonomy" id="331113"/>
    <lineage>
        <taxon>Bacteria</taxon>
        <taxon>Pseudomonadati</taxon>
        <taxon>Chlamydiota</taxon>
        <taxon>Chlamydiia</taxon>
        <taxon>Parachlamydiales</taxon>
        <taxon>Simkaniaceae</taxon>
        <taxon>Simkania</taxon>
    </lineage>
</organism>
<proteinExistence type="predicted"/>
<name>F8L660_SIMNZ</name>
<keyword evidence="2" id="KW-1185">Reference proteome</keyword>
<evidence type="ECO:0000313" key="1">
    <source>
        <dbReference type="EMBL" id="CCB90117.1"/>
    </source>
</evidence>
<dbReference type="EMBL" id="FR872582">
    <property type="protein sequence ID" value="CCB90117.1"/>
    <property type="molecule type" value="Genomic_DNA"/>
</dbReference>
<dbReference type="Proteomes" id="UP000000496">
    <property type="component" value="Chromosome gsn.131"/>
</dbReference>
<dbReference type="STRING" id="331113.SNE_A22400"/>
<dbReference type="KEGG" id="sng:SNE_A22400"/>
<gene>
    <name evidence="1" type="ordered locus">SNE_A22400</name>
</gene>
<accession>F8L660</accession>
<reference evidence="1 2" key="2">
    <citation type="journal article" date="2011" name="Mol. Biol. Evol.">
        <title>Unity in variety--the pan-genome of the Chlamydiae.</title>
        <authorList>
            <person name="Collingro A."/>
            <person name="Tischler P."/>
            <person name="Weinmaier T."/>
            <person name="Penz T."/>
            <person name="Heinz E."/>
            <person name="Brunham R.C."/>
            <person name="Read T.D."/>
            <person name="Bavoil P.M."/>
            <person name="Sachse K."/>
            <person name="Kahane S."/>
            <person name="Friedman M.G."/>
            <person name="Rattei T."/>
            <person name="Myers G.S."/>
            <person name="Horn M."/>
        </authorList>
    </citation>
    <scope>NUCLEOTIDE SEQUENCE [LARGE SCALE GENOMIC DNA]</scope>
    <source>
        <strain evidence="2">ATCC VR-1471 / Z</strain>
    </source>
</reference>